<dbReference type="InterPro" id="IPR013760">
    <property type="entry name" value="Topo_IIA-like_dom_sf"/>
</dbReference>
<dbReference type="Pfam" id="PF00521">
    <property type="entry name" value="DNA_topoisoIV"/>
    <property type="match status" value="1"/>
</dbReference>
<dbReference type="Gene3D" id="2.120.10.90">
    <property type="entry name" value="DNA gyrase/topoisomerase IV, subunit A, C-terminal"/>
    <property type="match status" value="1"/>
</dbReference>
<dbReference type="SUPFAM" id="SSF56719">
    <property type="entry name" value="Type II DNA topoisomerase"/>
    <property type="match status" value="1"/>
</dbReference>
<dbReference type="Gene3D" id="1.10.268.10">
    <property type="entry name" value="Topoisomerase, domain 3"/>
    <property type="match status" value="1"/>
</dbReference>
<dbReference type="PANTHER" id="PTHR43493:SF5">
    <property type="entry name" value="DNA GYRASE SUBUNIT A, CHLOROPLASTIC_MITOCHONDRIAL"/>
    <property type="match status" value="1"/>
</dbReference>
<dbReference type="InterPro" id="IPR013757">
    <property type="entry name" value="Topo_IIA_A_a_sf"/>
</dbReference>
<evidence type="ECO:0000256" key="1">
    <source>
        <dbReference type="ARBA" id="ARBA00008263"/>
    </source>
</evidence>
<feature type="compositionally biased region" description="Polar residues" evidence="6">
    <location>
        <begin position="8"/>
        <end position="17"/>
    </location>
</feature>
<dbReference type="AlphaFoldDB" id="A0A3B1D7J3"/>
<protein>
    <recommendedName>
        <fullName evidence="2">DNA topoisomerase (ATP-hydrolyzing)</fullName>
        <ecNumber evidence="2">5.6.2.2</ecNumber>
    </recommendedName>
</protein>
<evidence type="ECO:0000256" key="3">
    <source>
        <dbReference type="ARBA" id="ARBA00023029"/>
    </source>
</evidence>
<keyword evidence="4" id="KW-0238">DNA-binding</keyword>
<dbReference type="InterPro" id="IPR013758">
    <property type="entry name" value="Topo_IIA_A/C_ab"/>
</dbReference>
<evidence type="ECO:0000256" key="2">
    <source>
        <dbReference type="ARBA" id="ARBA00012895"/>
    </source>
</evidence>
<dbReference type="InterPro" id="IPR035516">
    <property type="entry name" value="Gyrase/topoIV_suA_C"/>
</dbReference>
<dbReference type="GO" id="GO:0006265">
    <property type="term" value="P:DNA topological change"/>
    <property type="evidence" value="ECO:0007669"/>
    <property type="project" value="InterPro"/>
</dbReference>
<dbReference type="SMART" id="SM00434">
    <property type="entry name" value="TOP4c"/>
    <property type="match status" value="1"/>
</dbReference>
<accession>A0A3B1D7J3</accession>
<dbReference type="GO" id="GO:0005524">
    <property type="term" value="F:ATP binding"/>
    <property type="evidence" value="ECO:0007669"/>
    <property type="project" value="InterPro"/>
</dbReference>
<evidence type="ECO:0000313" key="8">
    <source>
        <dbReference type="EMBL" id="VAX38219.1"/>
    </source>
</evidence>
<dbReference type="GO" id="GO:0003677">
    <property type="term" value="F:DNA binding"/>
    <property type="evidence" value="ECO:0007669"/>
    <property type="project" value="UniProtKB-KW"/>
</dbReference>
<comment type="similarity">
    <text evidence="1">Belongs to the type II topoisomerase GyrA/ParC subunit family.</text>
</comment>
<dbReference type="SUPFAM" id="SSF101904">
    <property type="entry name" value="GyrA/ParC C-terminal domain-like"/>
    <property type="match status" value="1"/>
</dbReference>
<evidence type="ECO:0000256" key="6">
    <source>
        <dbReference type="SAM" id="MobiDB-lite"/>
    </source>
</evidence>
<proteinExistence type="inferred from homology"/>
<dbReference type="GO" id="GO:0005737">
    <property type="term" value="C:cytoplasm"/>
    <property type="evidence" value="ECO:0007669"/>
    <property type="project" value="TreeGrafter"/>
</dbReference>
<keyword evidence="3" id="KW-0799">Topoisomerase</keyword>
<evidence type="ECO:0000256" key="5">
    <source>
        <dbReference type="ARBA" id="ARBA00023235"/>
    </source>
</evidence>
<dbReference type="Pfam" id="PF03989">
    <property type="entry name" value="DNA_gyraseA_C"/>
    <property type="match status" value="3"/>
</dbReference>
<dbReference type="InterPro" id="IPR006691">
    <property type="entry name" value="GyrA/parC_rep"/>
</dbReference>
<keyword evidence="5 8" id="KW-0413">Isomerase</keyword>
<dbReference type="PROSITE" id="PS52040">
    <property type="entry name" value="TOPO_IIA"/>
    <property type="match status" value="1"/>
</dbReference>
<dbReference type="InterPro" id="IPR050220">
    <property type="entry name" value="Type_II_DNA_Topoisomerases"/>
</dbReference>
<evidence type="ECO:0000259" key="7">
    <source>
        <dbReference type="PROSITE" id="PS52040"/>
    </source>
</evidence>
<dbReference type="NCBIfam" id="NF004044">
    <property type="entry name" value="PRK05561.1"/>
    <property type="match status" value="1"/>
</dbReference>
<name>A0A3B1D7J3_9ZZZZ</name>
<dbReference type="Gene3D" id="3.30.1360.40">
    <property type="match status" value="1"/>
</dbReference>
<feature type="domain" description="Topo IIA-type catalytic" evidence="7">
    <location>
        <begin position="57"/>
        <end position="533"/>
    </location>
</feature>
<dbReference type="EC" id="5.6.2.2" evidence="2"/>
<dbReference type="PANTHER" id="PTHR43493">
    <property type="entry name" value="DNA GYRASE/TOPOISOMERASE SUBUNIT A"/>
    <property type="match status" value="1"/>
</dbReference>
<feature type="region of interest" description="Disordered" evidence="6">
    <location>
        <begin position="1"/>
        <end position="26"/>
    </location>
</feature>
<dbReference type="EMBL" id="UOGL01000169">
    <property type="protein sequence ID" value="VAX38219.1"/>
    <property type="molecule type" value="Genomic_DNA"/>
</dbReference>
<dbReference type="Gene3D" id="3.90.199.10">
    <property type="entry name" value="Topoisomerase II, domain 5"/>
    <property type="match status" value="1"/>
</dbReference>
<evidence type="ECO:0000256" key="4">
    <source>
        <dbReference type="ARBA" id="ARBA00023125"/>
    </source>
</evidence>
<dbReference type="CDD" id="cd00187">
    <property type="entry name" value="TOP4c"/>
    <property type="match status" value="1"/>
</dbReference>
<dbReference type="GO" id="GO:0003918">
    <property type="term" value="F:DNA topoisomerase type II (double strand cut, ATP-hydrolyzing) activity"/>
    <property type="evidence" value="ECO:0007669"/>
    <property type="project" value="UniProtKB-EC"/>
</dbReference>
<dbReference type="GO" id="GO:0009330">
    <property type="term" value="C:DNA topoisomerase type II (double strand cut, ATP-hydrolyzing) complex"/>
    <property type="evidence" value="ECO:0007669"/>
    <property type="project" value="TreeGrafter"/>
</dbReference>
<sequence length="801" mass="89921">MAKKRKSTNQSTSNGSGDLQKGKISEESDRVDYVSISDETRRRYLNYAMSVITSRALPDVRDGLKPVQRRILYSMYHDLHLTNDAKTRKCAKICGDTVGNYHPHGDTAVYDALVRLAQNFSLRYPLIQGQGNFGSLLGLPCAAARYTEAKLTPIAAQLMSELRYQTVAMRPNYEATRDEPIVFPAQYPNLLVNGTQGIAVGMATNIPPHNLGEVIKACVHLIENPGASVAVLLKYIKGPDFPVGGRIMTDRSTLRKAYEEGKGTIKVRGEWKFDRERRKEVAHRLVIYSVPYGVSTGPLVSDIGDIIANGKLPQLVDVSDETDKRNGLRVVLEMKPDTNPEIVMAFLYKHTHLEQNFSFNFTCLIPEEGETVVPSRLSLAEMLQHFLDFRFITVRKRFEYQLQQLEKRIHILEGLEIIFNGLDKALKIIRKSNGKHDAAVKLMKVFPLDELQTYAILELQLYRISQLEIDHILEELAEKRKQAKQIQAILKSETRLWKVVKTELFELANNFPSKRATSIGSFDEIQEFDPQAYIVRENTNVVVTSEGWIKRVGRLSSVSSTRVREGDTVLNVVPANTLEHIILFSSEGIAYTLPVQSIPVSSGYGDPLSKFVRMGDGTHMVAALSTDPRFTPEDVTFRGQATPSPFLLVITRDGQVMSISLSPYRVPSTKNGRKYCRLRKGDRVVFTEIVDEAETLFIATKKARIIHFAMTEVPLLASPGIGVKGIKLGKGDEVIGATQLTRPGDCLRVININDKQLSFGQMKYGITSRGGKGVKTSMRNNFKQIIRPEIELIDWSEMEED</sequence>
<gene>
    <name evidence="8" type="ORF">MNBD_PLANCTO02-3272</name>
</gene>
<dbReference type="InterPro" id="IPR002205">
    <property type="entry name" value="Topo_IIA_dom_A"/>
</dbReference>
<organism evidence="8">
    <name type="scientific">hydrothermal vent metagenome</name>
    <dbReference type="NCBI Taxonomy" id="652676"/>
    <lineage>
        <taxon>unclassified sequences</taxon>
        <taxon>metagenomes</taxon>
        <taxon>ecological metagenomes</taxon>
    </lineage>
</organism>
<reference evidence="8" key="1">
    <citation type="submission" date="2018-06" db="EMBL/GenBank/DDBJ databases">
        <authorList>
            <person name="Zhirakovskaya E."/>
        </authorList>
    </citation>
    <scope>NUCLEOTIDE SEQUENCE</scope>
</reference>